<dbReference type="GO" id="GO:0003677">
    <property type="term" value="F:DNA binding"/>
    <property type="evidence" value="ECO:0007669"/>
    <property type="project" value="UniProtKB-KW"/>
</dbReference>
<organism evidence="6 7">
    <name type="scientific">Burkholderia ubonensis subsp. mesacidophila</name>
    <dbReference type="NCBI Taxonomy" id="265293"/>
    <lineage>
        <taxon>Bacteria</taxon>
        <taxon>Pseudomonadati</taxon>
        <taxon>Pseudomonadota</taxon>
        <taxon>Betaproteobacteria</taxon>
        <taxon>Burkholderiales</taxon>
        <taxon>Burkholderiaceae</taxon>
        <taxon>Burkholderia</taxon>
        <taxon>Burkholderia cepacia complex</taxon>
    </lineage>
</organism>
<keyword evidence="2" id="KW-0805">Transcription regulation</keyword>
<dbReference type="Pfam" id="PF00126">
    <property type="entry name" value="HTH_1"/>
    <property type="match status" value="1"/>
</dbReference>
<proteinExistence type="inferred from homology"/>
<comment type="similarity">
    <text evidence="1">Belongs to the LysR transcriptional regulatory family.</text>
</comment>
<keyword evidence="3" id="KW-0238">DNA-binding</keyword>
<dbReference type="SUPFAM" id="SSF46785">
    <property type="entry name" value="Winged helix' DNA-binding domain"/>
    <property type="match status" value="1"/>
</dbReference>
<evidence type="ECO:0000256" key="2">
    <source>
        <dbReference type="ARBA" id="ARBA00023015"/>
    </source>
</evidence>
<evidence type="ECO:0000256" key="1">
    <source>
        <dbReference type="ARBA" id="ARBA00009437"/>
    </source>
</evidence>
<dbReference type="PANTHER" id="PTHR30537:SF5">
    <property type="entry name" value="HTH-TYPE TRANSCRIPTIONAL ACTIVATOR TTDR-RELATED"/>
    <property type="match status" value="1"/>
</dbReference>
<dbReference type="InterPro" id="IPR036388">
    <property type="entry name" value="WH-like_DNA-bd_sf"/>
</dbReference>
<dbReference type="Pfam" id="PF03466">
    <property type="entry name" value="LysR_substrate"/>
    <property type="match status" value="1"/>
</dbReference>
<evidence type="ECO:0000313" key="6">
    <source>
        <dbReference type="EMBL" id="PCE26568.1"/>
    </source>
</evidence>
<evidence type="ECO:0000256" key="3">
    <source>
        <dbReference type="ARBA" id="ARBA00023125"/>
    </source>
</evidence>
<comment type="caution">
    <text evidence="6">The sequence shown here is derived from an EMBL/GenBank/DDBJ whole genome shotgun (WGS) entry which is preliminary data.</text>
</comment>
<dbReference type="InterPro" id="IPR036390">
    <property type="entry name" value="WH_DNA-bd_sf"/>
</dbReference>
<sequence length="303" mass="32768">MVLIDDLPALETFARIVSAGSLSAAARELDLSLSVVSKRLAHLESRLGVRLLHRTTRQQTLTDEGAQFHVQVLRILAEIDQAEALMRDRRGTVSGLLRVTAPGELGRLRLAPLVAEFQRQHPQVTVQLMLTDSVIDLLAHEIDVAVRIGSLADSSMIARELAPNRRVLCAAPAYIAEHGEPAHPGELCRHRCIVMGEQARAEWRFNGDGGAVGVEVTAALLTNDGGAARTLALAGAGIALKSIWDVGPDLEAGRLVRILPAYAAPAAPLHAVYPGGRHLALRVRAFVDFVRERLQAEWCWGEG</sequence>
<dbReference type="PANTHER" id="PTHR30537">
    <property type="entry name" value="HTH-TYPE TRANSCRIPTIONAL REGULATOR"/>
    <property type="match status" value="1"/>
</dbReference>
<dbReference type="Proteomes" id="UP000217994">
    <property type="component" value="Unassembled WGS sequence"/>
</dbReference>
<dbReference type="InterPro" id="IPR058163">
    <property type="entry name" value="LysR-type_TF_proteobact-type"/>
</dbReference>
<dbReference type="AlphaFoldDB" id="A0A2A4F1Q0"/>
<accession>A0A2A4F1Q0</accession>
<dbReference type="Gene3D" id="3.40.190.290">
    <property type="match status" value="1"/>
</dbReference>
<reference evidence="6 7" key="1">
    <citation type="submission" date="2017-01" db="EMBL/GenBank/DDBJ databases">
        <title>Whole-Genome Shotgun Sequencing of Two beta-Proteobacterial Species in Search of the Bulgecin Biosynthetic Cluster.</title>
        <authorList>
            <person name="Horsman M.E."/>
            <person name="Marous D.R."/>
            <person name="Li R."/>
            <person name="Oliver R.A."/>
            <person name="Byun B."/>
            <person name="Emrich S.J."/>
            <person name="Boggess B."/>
            <person name="Townsend C.A."/>
            <person name="Mobashery S."/>
        </authorList>
    </citation>
    <scope>NUCLEOTIDE SEQUENCE [LARGE SCALE GENOMIC DNA]</scope>
    <source>
        <strain evidence="6 7">ATCC 31433</strain>
    </source>
</reference>
<evidence type="ECO:0000259" key="5">
    <source>
        <dbReference type="PROSITE" id="PS50931"/>
    </source>
</evidence>
<dbReference type="InterPro" id="IPR000847">
    <property type="entry name" value="LysR_HTH_N"/>
</dbReference>
<dbReference type="Gene3D" id="1.10.10.10">
    <property type="entry name" value="Winged helix-like DNA-binding domain superfamily/Winged helix DNA-binding domain"/>
    <property type="match status" value="1"/>
</dbReference>
<keyword evidence="4" id="KW-0804">Transcription</keyword>
<dbReference type="SUPFAM" id="SSF53850">
    <property type="entry name" value="Periplasmic binding protein-like II"/>
    <property type="match status" value="1"/>
</dbReference>
<dbReference type="PROSITE" id="PS50931">
    <property type="entry name" value="HTH_LYSR"/>
    <property type="match status" value="1"/>
</dbReference>
<protein>
    <submittedName>
        <fullName evidence="6">LysR family transcriptional regulator</fullName>
    </submittedName>
</protein>
<dbReference type="InterPro" id="IPR005119">
    <property type="entry name" value="LysR_subst-bd"/>
</dbReference>
<evidence type="ECO:0000256" key="4">
    <source>
        <dbReference type="ARBA" id="ARBA00023163"/>
    </source>
</evidence>
<feature type="domain" description="HTH lysR-type" evidence="5">
    <location>
        <begin position="5"/>
        <end position="62"/>
    </location>
</feature>
<name>A0A2A4F1Q0_9BURK</name>
<dbReference type="CDD" id="cd08422">
    <property type="entry name" value="PBP2_CrgA_like"/>
    <property type="match status" value="1"/>
</dbReference>
<dbReference type="GO" id="GO:0003700">
    <property type="term" value="F:DNA-binding transcription factor activity"/>
    <property type="evidence" value="ECO:0007669"/>
    <property type="project" value="InterPro"/>
</dbReference>
<evidence type="ECO:0000313" key="7">
    <source>
        <dbReference type="Proteomes" id="UP000217994"/>
    </source>
</evidence>
<dbReference type="FunFam" id="3.40.190.290:FF:000001">
    <property type="entry name" value="Transcriptional regulator, LysR family"/>
    <property type="match status" value="1"/>
</dbReference>
<dbReference type="FunFam" id="1.10.10.10:FF:000001">
    <property type="entry name" value="LysR family transcriptional regulator"/>
    <property type="match status" value="1"/>
</dbReference>
<dbReference type="EMBL" id="MTZU01000104">
    <property type="protein sequence ID" value="PCE26568.1"/>
    <property type="molecule type" value="Genomic_DNA"/>
</dbReference>
<gene>
    <name evidence="6" type="ORF">BZL54_30625</name>
</gene>